<dbReference type="EMBL" id="JAHRIN010024814">
    <property type="protein sequence ID" value="MEQ2199232.1"/>
    <property type="molecule type" value="Genomic_DNA"/>
</dbReference>
<organism evidence="1 2">
    <name type="scientific">Xenoophorus captivus</name>
    <dbReference type="NCBI Taxonomy" id="1517983"/>
    <lineage>
        <taxon>Eukaryota</taxon>
        <taxon>Metazoa</taxon>
        <taxon>Chordata</taxon>
        <taxon>Craniata</taxon>
        <taxon>Vertebrata</taxon>
        <taxon>Euteleostomi</taxon>
        <taxon>Actinopterygii</taxon>
        <taxon>Neopterygii</taxon>
        <taxon>Teleostei</taxon>
        <taxon>Neoteleostei</taxon>
        <taxon>Acanthomorphata</taxon>
        <taxon>Ovalentaria</taxon>
        <taxon>Atherinomorphae</taxon>
        <taxon>Cyprinodontiformes</taxon>
        <taxon>Goodeidae</taxon>
        <taxon>Xenoophorus</taxon>
    </lineage>
</organism>
<dbReference type="SUPFAM" id="SSF56672">
    <property type="entry name" value="DNA/RNA polymerases"/>
    <property type="match status" value="1"/>
</dbReference>
<proteinExistence type="predicted"/>
<protein>
    <submittedName>
        <fullName evidence="1">Uncharacterized protein</fullName>
    </submittedName>
</protein>
<keyword evidence="2" id="KW-1185">Reference proteome</keyword>
<evidence type="ECO:0000313" key="2">
    <source>
        <dbReference type="Proteomes" id="UP001434883"/>
    </source>
</evidence>
<reference evidence="1 2" key="1">
    <citation type="submission" date="2021-06" db="EMBL/GenBank/DDBJ databases">
        <authorList>
            <person name="Palmer J.M."/>
        </authorList>
    </citation>
    <scope>NUCLEOTIDE SEQUENCE [LARGE SCALE GENOMIC DNA]</scope>
    <source>
        <strain evidence="1 2">XC_2019</strain>
        <tissue evidence="1">Muscle</tissue>
    </source>
</reference>
<dbReference type="InterPro" id="IPR043502">
    <property type="entry name" value="DNA/RNA_pol_sf"/>
</dbReference>
<evidence type="ECO:0000313" key="1">
    <source>
        <dbReference type="EMBL" id="MEQ2199232.1"/>
    </source>
</evidence>
<accession>A0ABV0QTS2</accession>
<dbReference type="Proteomes" id="UP001434883">
    <property type="component" value="Unassembled WGS sequence"/>
</dbReference>
<sequence>MGTPEVMLSGQIIPHPCQVISETNSLIPQRTLGVPIRLIVKKGQKLQSTRVFFQPLPYYRELNLVVCGTPMLELSNRSTYLLVENPTQVPIQSVFSRHSRHDVLATKSICGATLGAEGNLVVYTLAAHPEEPASAEPGTQDSTSEPYPGFETKVNEQLEKADALSTEVERTALKKLFYEYQSVLSKDSHDCGVTDLHTVRTPTNPNAPPIFVDQYKIPLAAYESIQEILDKLLEKQFNSIQFNSKIRY</sequence>
<gene>
    <name evidence="1" type="ORF">XENOCAPTIV_028766</name>
</gene>
<comment type="caution">
    <text evidence="1">The sequence shown here is derived from an EMBL/GenBank/DDBJ whole genome shotgun (WGS) entry which is preliminary data.</text>
</comment>
<name>A0ABV0QTS2_9TELE</name>